<dbReference type="Pfam" id="PF03184">
    <property type="entry name" value="DDE_1"/>
    <property type="match status" value="1"/>
</dbReference>
<dbReference type="InterPro" id="IPR004875">
    <property type="entry name" value="DDE_SF_endonuclease_dom"/>
</dbReference>
<evidence type="ECO:0000313" key="4">
    <source>
        <dbReference type="Proteomes" id="UP000663419"/>
    </source>
</evidence>
<feature type="compositionally biased region" description="Low complexity" evidence="1">
    <location>
        <begin position="87"/>
        <end position="98"/>
    </location>
</feature>
<name>A0A8A1L845_AJEC8</name>
<feature type="compositionally biased region" description="Polar residues" evidence="1">
    <location>
        <begin position="99"/>
        <end position="110"/>
    </location>
</feature>
<feature type="domain" description="DDE-1" evidence="2">
    <location>
        <begin position="1"/>
        <end position="65"/>
    </location>
</feature>
<feature type="region of interest" description="Disordered" evidence="1">
    <location>
        <begin position="84"/>
        <end position="110"/>
    </location>
</feature>
<evidence type="ECO:0000259" key="2">
    <source>
        <dbReference type="Pfam" id="PF03184"/>
    </source>
</evidence>
<dbReference type="EMBL" id="CP069102">
    <property type="protein sequence ID" value="QSS48833.1"/>
    <property type="molecule type" value="Genomic_DNA"/>
</dbReference>
<dbReference type="AlphaFoldDB" id="A0A8A1L845"/>
<dbReference type="Proteomes" id="UP000663419">
    <property type="component" value="Chromosome 1"/>
</dbReference>
<sequence length="110" mass="12244">MPPHSSHLLQPLDVSCFSPLKKAYGRQVEEQMRLGINHIDKEEFLTLYPAAHMEALNENNIKGGFKATGWVPYNPEQVLSHLNTQMHTSSPPGTSHSSQASWATVTPHNV</sequence>
<dbReference type="GO" id="GO:0003676">
    <property type="term" value="F:nucleic acid binding"/>
    <property type="evidence" value="ECO:0007669"/>
    <property type="project" value="InterPro"/>
</dbReference>
<gene>
    <name evidence="3" type="ORF">I7I53_08964</name>
</gene>
<reference evidence="3" key="1">
    <citation type="submission" date="2021-01" db="EMBL/GenBank/DDBJ databases">
        <title>Chromosome-level genome assembly of a human fungal pathogen reveals clustering of transcriptionally co-regulated genes.</title>
        <authorList>
            <person name="Voorhies M."/>
            <person name="Cohen S."/>
            <person name="Shea T.P."/>
            <person name="Petrus S."/>
            <person name="Munoz J.F."/>
            <person name="Poplawski S."/>
            <person name="Goldman W.E."/>
            <person name="Michael T."/>
            <person name="Cuomo C.A."/>
            <person name="Sil A."/>
            <person name="Beyhan S."/>
        </authorList>
    </citation>
    <scope>NUCLEOTIDE SEQUENCE</scope>
    <source>
        <strain evidence="3">H88</strain>
    </source>
</reference>
<evidence type="ECO:0000256" key="1">
    <source>
        <dbReference type="SAM" id="MobiDB-lite"/>
    </source>
</evidence>
<proteinExistence type="predicted"/>
<protein>
    <recommendedName>
        <fullName evidence="2">DDE-1 domain-containing protein</fullName>
    </recommendedName>
</protein>
<evidence type="ECO:0000313" key="3">
    <source>
        <dbReference type="EMBL" id="QSS48833.1"/>
    </source>
</evidence>
<organism evidence="3 4">
    <name type="scientific">Ajellomyces capsulatus (strain H88)</name>
    <name type="common">Darling's disease fungus</name>
    <name type="synonym">Histoplasma capsulatum</name>
    <dbReference type="NCBI Taxonomy" id="544711"/>
    <lineage>
        <taxon>Eukaryota</taxon>
        <taxon>Fungi</taxon>
        <taxon>Dikarya</taxon>
        <taxon>Ascomycota</taxon>
        <taxon>Pezizomycotina</taxon>
        <taxon>Eurotiomycetes</taxon>
        <taxon>Eurotiomycetidae</taxon>
        <taxon>Onygenales</taxon>
        <taxon>Ajellomycetaceae</taxon>
        <taxon>Histoplasma</taxon>
    </lineage>
</organism>
<accession>A0A8A1L845</accession>
<dbReference type="VEuPathDB" id="FungiDB:I7I53_08964"/>